<keyword evidence="2" id="KW-1133">Transmembrane helix</keyword>
<dbReference type="Gene3D" id="3.40.605.10">
    <property type="entry name" value="Aldehyde Dehydrogenase, Chain A, domain 1"/>
    <property type="match status" value="1"/>
</dbReference>
<name>A0AAE3YH50_9MICC</name>
<keyword evidence="2" id="KW-0472">Membrane</keyword>
<dbReference type="EMBL" id="JAVDUI010000001">
    <property type="protein sequence ID" value="MDR6891706.1"/>
    <property type="molecule type" value="Genomic_DNA"/>
</dbReference>
<dbReference type="NCBIfam" id="NF006916">
    <property type="entry name" value="PRK09407.1"/>
    <property type="match status" value="1"/>
</dbReference>
<evidence type="ECO:0000313" key="4">
    <source>
        <dbReference type="EMBL" id="MDR6891706.1"/>
    </source>
</evidence>
<evidence type="ECO:0000313" key="5">
    <source>
        <dbReference type="Proteomes" id="UP001247307"/>
    </source>
</evidence>
<dbReference type="RefSeq" id="WP_309849780.1">
    <property type="nucleotide sequence ID" value="NZ_BAAAIU010000045.1"/>
</dbReference>
<evidence type="ECO:0000256" key="1">
    <source>
        <dbReference type="ARBA" id="ARBA00023002"/>
    </source>
</evidence>
<proteinExistence type="predicted"/>
<sequence>MSAPTREDAAPTTTPAERPLVYTVPGVTPGLVASLAAEAEASGADGVVSSRESFTDLPLAEYPRATRETVEGAARRARDAQARWAQTPVRERAALLGRLHKALRRDRDVILALTQAETGKSRIHAFDEFMHVLLVAEWCERNASAILRPERRRAAVPGLTSAELRRHPHGLVGHISPWNYPLSLAVSDALAPLVAGNAVLHKPDTQTALVALYVRRLAVECGLDPDLWVIVVGDGPVVGPCVVEASDAVSFTGSTPTGIDVARRAASRLLPVSLELGGKNGMIVAPGADYEAAAEAAVRGCFSSAGQLCVSIERIVLVGEAYEPFRDAFVRRTRAARLGAGYGDDYEIGTMTGPAQVERTESHVRDALERGARALTGGRRRPDLGPFAFEPTILEDVPDDARCRREETFGPVVALSRVSTVDEAVDAVNDTPYGLNASVWAATRREGRQIAGRLRSGSVNVNEAFAAAFSAVDSPMQGYGLSGVGGRHGREALEHMTWTQTIATQNGPGFGVPAGVPTAAFIGAMTVGLGALRAVRALRRR</sequence>
<dbReference type="Gene3D" id="3.40.309.10">
    <property type="entry name" value="Aldehyde Dehydrogenase, Chain A, domain 2"/>
    <property type="match status" value="1"/>
</dbReference>
<dbReference type="InterPro" id="IPR016163">
    <property type="entry name" value="Ald_DH_C"/>
</dbReference>
<keyword evidence="1 4" id="KW-0560">Oxidoreductase</keyword>
<gene>
    <name evidence="4" type="ORF">J2S35_000646</name>
</gene>
<organism evidence="4 5">
    <name type="scientific">Falsarthrobacter nasiphocae</name>
    <dbReference type="NCBI Taxonomy" id="189863"/>
    <lineage>
        <taxon>Bacteria</taxon>
        <taxon>Bacillati</taxon>
        <taxon>Actinomycetota</taxon>
        <taxon>Actinomycetes</taxon>
        <taxon>Micrococcales</taxon>
        <taxon>Micrococcaceae</taxon>
        <taxon>Falsarthrobacter</taxon>
    </lineage>
</organism>
<reference evidence="4" key="1">
    <citation type="submission" date="2023-07" db="EMBL/GenBank/DDBJ databases">
        <title>Sequencing the genomes of 1000 actinobacteria strains.</title>
        <authorList>
            <person name="Klenk H.-P."/>
        </authorList>
    </citation>
    <scope>NUCLEOTIDE SEQUENCE</scope>
    <source>
        <strain evidence="4">DSM 13988</strain>
    </source>
</reference>
<evidence type="ECO:0000259" key="3">
    <source>
        <dbReference type="Pfam" id="PF00171"/>
    </source>
</evidence>
<dbReference type="EC" id="1.2.1.20" evidence="4"/>
<accession>A0AAE3YH50</accession>
<feature type="transmembrane region" description="Helical" evidence="2">
    <location>
        <begin position="510"/>
        <end position="532"/>
    </location>
</feature>
<dbReference type="EC" id="1.2.1.79" evidence="4"/>
<dbReference type="GO" id="GO:0102810">
    <property type="term" value="F:glutarate-semialdehyde dehydrogenase (NADP+) activity"/>
    <property type="evidence" value="ECO:0007669"/>
    <property type="project" value="UniProtKB-EC"/>
</dbReference>
<dbReference type="InterPro" id="IPR016162">
    <property type="entry name" value="Ald_DH_N"/>
</dbReference>
<dbReference type="InterPro" id="IPR015590">
    <property type="entry name" value="Aldehyde_DH_dom"/>
</dbReference>
<protein>
    <submittedName>
        <fullName evidence="4">Succinate-semialdehyde dehydrogenase/glutarate-semialdehyde dehydrogenase</fullName>
        <ecNumber evidence="4">1.2.1.16</ecNumber>
        <ecNumber evidence="4">1.2.1.20</ecNumber>
        <ecNumber evidence="4">1.2.1.79</ecNumber>
    </submittedName>
</protein>
<feature type="domain" description="Aldehyde dehydrogenase" evidence="3">
    <location>
        <begin position="49"/>
        <end position="502"/>
    </location>
</feature>
<dbReference type="PANTHER" id="PTHR11699">
    <property type="entry name" value="ALDEHYDE DEHYDROGENASE-RELATED"/>
    <property type="match status" value="1"/>
</dbReference>
<dbReference type="SUPFAM" id="SSF53720">
    <property type="entry name" value="ALDH-like"/>
    <property type="match status" value="1"/>
</dbReference>
<keyword evidence="2" id="KW-0812">Transmembrane</keyword>
<dbReference type="Pfam" id="PF00171">
    <property type="entry name" value="Aldedh"/>
    <property type="match status" value="1"/>
</dbReference>
<comment type="caution">
    <text evidence="4">The sequence shown here is derived from an EMBL/GenBank/DDBJ whole genome shotgun (WGS) entry which is preliminary data.</text>
</comment>
<dbReference type="Proteomes" id="UP001247307">
    <property type="component" value="Unassembled WGS sequence"/>
</dbReference>
<dbReference type="InterPro" id="IPR016161">
    <property type="entry name" value="Ald_DH/histidinol_DH"/>
</dbReference>
<keyword evidence="5" id="KW-1185">Reference proteome</keyword>
<dbReference type="GO" id="GO:0036243">
    <property type="term" value="F:succinate-semialdehyde dehydrogenase (NADP+) activity"/>
    <property type="evidence" value="ECO:0007669"/>
    <property type="project" value="UniProtKB-EC"/>
</dbReference>
<dbReference type="EC" id="1.2.1.16" evidence="4"/>
<evidence type="ECO:0000256" key="2">
    <source>
        <dbReference type="SAM" id="Phobius"/>
    </source>
</evidence>
<dbReference type="AlphaFoldDB" id="A0AAE3YH50"/>